<dbReference type="InterPro" id="IPR051675">
    <property type="entry name" value="Endo/Exo/Phosphatase_dom_1"/>
</dbReference>
<feature type="chain" id="PRO_5037864734" evidence="1">
    <location>
        <begin position="23"/>
        <end position="103"/>
    </location>
</feature>
<dbReference type="GO" id="GO:0015628">
    <property type="term" value="P:protein secretion by the type II secretion system"/>
    <property type="evidence" value="ECO:0007669"/>
    <property type="project" value="TreeGrafter"/>
</dbReference>
<name>A0A939DLA9_9ALTE</name>
<dbReference type="InterPro" id="IPR004509">
    <property type="entry name" value="Competence_ComEA_HhH"/>
</dbReference>
<evidence type="ECO:0000259" key="2">
    <source>
        <dbReference type="SMART" id="SM00278"/>
    </source>
</evidence>
<keyword evidence="4" id="KW-1185">Reference proteome</keyword>
<accession>A0A939DLA9</accession>
<protein>
    <submittedName>
        <fullName evidence="3">Helix-hairpin-helix domain-containing protein</fullName>
    </submittedName>
</protein>
<dbReference type="SUPFAM" id="SSF47781">
    <property type="entry name" value="RuvA domain 2-like"/>
    <property type="match status" value="1"/>
</dbReference>
<dbReference type="PANTHER" id="PTHR21180">
    <property type="entry name" value="ENDONUCLEASE/EXONUCLEASE/PHOSPHATASE FAMILY DOMAIN-CONTAINING PROTEIN 1"/>
    <property type="match status" value="1"/>
</dbReference>
<dbReference type="InterPro" id="IPR010994">
    <property type="entry name" value="RuvA_2-like"/>
</dbReference>
<evidence type="ECO:0000256" key="1">
    <source>
        <dbReference type="SAM" id="SignalP"/>
    </source>
</evidence>
<reference evidence="3" key="1">
    <citation type="submission" date="2021-03" db="EMBL/GenBank/DDBJ databases">
        <title>novel species isolated from a fishpond in China.</title>
        <authorList>
            <person name="Lu H."/>
            <person name="Cai Z."/>
        </authorList>
    </citation>
    <scope>NUCLEOTIDE SEQUENCE</scope>
    <source>
        <strain evidence="3">JCM 30855</strain>
    </source>
</reference>
<gene>
    <name evidence="3" type="ORF">J0A66_06240</name>
</gene>
<feature type="signal peptide" evidence="1">
    <location>
        <begin position="1"/>
        <end position="22"/>
    </location>
</feature>
<feature type="domain" description="Helix-hairpin-helix DNA-binding motif class 1" evidence="2">
    <location>
        <begin position="80"/>
        <end position="99"/>
    </location>
</feature>
<dbReference type="EMBL" id="JAFKCV010000003">
    <property type="protein sequence ID" value="MBN7824823.1"/>
    <property type="molecule type" value="Genomic_DNA"/>
</dbReference>
<dbReference type="NCBIfam" id="TIGR00426">
    <property type="entry name" value="competence protein ComEA helix-hairpin-helix repeat region"/>
    <property type="match status" value="1"/>
</dbReference>
<dbReference type="Proteomes" id="UP000664654">
    <property type="component" value="Unassembled WGS sequence"/>
</dbReference>
<dbReference type="RefSeq" id="WP_206572940.1">
    <property type="nucleotide sequence ID" value="NZ_JAFKCV010000003.1"/>
</dbReference>
<evidence type="ECO:0000313" key="4">
    <source>
        <dbReference type="Proteomes" id="UP000664654"/>
    </source>
</evidence>
<dbReference type="SMART" id="SM00278">
    <property type="entry name" value="HhH1"/>
    <property type="match status" value="2"/>
</dbReference>
<dbReference type="GO" id="GO:0015627">
    <property type="term" value="C:type II protein secretion system complex"/>
    <property type="evidence" value="ECO:0007669"/>
    <property type="project" value="TreeGrafter"/>
</dbReference>
<dbReference type="Pfam" id="PF12836">
    <property type="entry name" value="HHH_3"/>
    <property type="match status" value="1"/>
</dbReference>
<keyword evidence="1" id="KW-0732">Signal</keyword>
<proteinExistence type="predicted"/>
<organism evidence="3 4">
    <name type="scientific">Bowmanella dokdonensis</name>
    <dbReference type="NCBI Taxonomy" id="751969"/>
    <lineage>
        <taxon>Bacteria</taxon>
        <taxon>Pseudomonadati</taxon>
        <taxon>Pseudomonadota</taxon>
        <taxon>Gammaproteobacteria</taxon>
        <taxon>Alteromonadales</taxon>
        <taxon>Alteromonadaceae</taxon>
        <taxon>Bowmanella</taxon>
    </lineage>
</organism>
<dbReference type="PANTHER" id="PTHR21180:SF32">
    <property type="entry name" value="ENDONUCLEASE_EXONUCLEASE_PHOSPHATASE FAMILY DOMAIN-CONTAINING PROTEIN 1"/>
    <property type="match status" value="1"/>
</dbReference>
<comment type="caution">
    <text evidence="3">The sequence shown here is derived from an EMBL/GenBank/DDBJ whole genome shotgun (WGS) entry which is preliminary data.</text>
</comment>
<sequence length="103" mass="11053">MKKISFIVALLVSLGMPLQALAIDKDSGKEKTDMAVAMVSSININTASAEELTKLPGIGKHKAEAIVQYRNANGEFKSVDDLTKVQGIGAQTLKNLQGQIRIK</sequence>
<evidence type="ECO:0000313" key="3">
    <source>
        <dbReference type="EMBL" id="MBN7824823.1"/>
    </source>
</evidence>
<dbReference type="InterPro" id="IPR003583">
    <property type="entry name" value="Hlx-hairpin-Hlx_DNA-bd_motif"/>
</dbReference>
<feature type="domain" description="Helix-hairpin-helix DNA-binding motif class 1" evidence="2">
    <location>
        <begin position="50"/>
        <end position="69"/>
    </location>
</feature>
<dbReference type="AlphaFoldDB" id="A0A939DLA9"/>
<dbReference type="GO" id="GO:0003677">
    <property type="term" value="F:DNA binding"/>
    <property type="evidence" value="ECO:0007669"/>
    <property type="project" value="InterPro"/>
</dbReference>
<dbReference type="Gene3D" id="1.10.150.280">
    <property type="entry name" value="AF1531-like domain"/>
    <property type="match status" value="1"/>
</dbReference>
<dbReference type="GO" id="GO:0006281">
    <property type="term" value="P:DNA repair"/>
    <property type="evidence" value="ECO:0007669"/>
    <property type="project" value="InterPro"/>
</dbReference>